<dbReference type="Pfam" id="PF13432">
    <property type="entry name" value="TPR_16"/>
    <property type="match status" value="1"/>
</dbReference>
<organism evidence="4 5">
    <name type="scientific">candidate division WOR-3 bacterium</name>
    <dbReference type="NCBI Taxonomy" id="2052148"/>
    <lineage>
        <taxon>Bacteria</taxon>
        <taxon>Bacteria division WOR-3</taxon>
    </lineage>
</organism>
<gene>
    <name evidence="4" type="ORF">DCW38_01325</name>
</gene>
<dbReference type="AlphaFoldDB" id="A0A350H8E2"/>
<proteinExistence type="predicted"/>
<sequence length="281" mass="32651">MKWTDAKKEIDAHLDRIESVIDTGKYGEEHIKNELMEVYKQILSMNAFIKHADGRIKQLAKRIKNPNINKEGLQSFVQSMKISPVDLTTYIDKGWNFMVDEQYDDAVEILEKAMSLAPNDVKSLGLLGWAYLHKERYDDAMSIFQKVLQIDPDNAIAKNNLGYVCFKKGIFGEAIEHLTSVLKTTDDKMSLIYANFYLGLIYRDREMYDDAIKFFRKTIELGPNHMEAYYYLGIAFFESGLENKGIKTLNDLIKKNRYNRWAQKAEEKLKELTGENDEKEN</sequence>
<dbReference type="InterPro" id="IPR019734">
    <property type="entry name" value="TPR_rpt"/>
</dbReference>
<protein>
    <submittedName>
        <fullName evidence="4">Uncharacterized protein</fullName>
    </submittedName>
</protein>
<dbReference type="Proteomes" id="UP000264062">
    <property type="component" value="Unassembled WGS sequence"/>
</dbReference>
<evidence type="ECO:0000313" key="4">
    <source>
        <dbReference type="EMBL" id="HAV91808.1"/>
    </source>
</evidence>
<dbReference type="SUPFAM" id="SSF48452">
    <property type="entry name" value="TPR-like"/>
    <property type="match status" value="1"/>
</dbReference>
<dbReference type="InterPro" id="IPR051685">
    <property type="entry name" value="Ycf3/AcsC/BcsC/TPR_MFPF"/>
</dbReference>
<reference evidence="4 5" key="1">
    <citation type="journal article" date="2018" name="Nat. Biotechnol.">
        <title>A standardized bacterial taxonomy based on genome phylogeny substantially revises the tree of life.</title>
        <authorList>
            <person name="Parks D.H."/>
            <person name="Chuvochina M."/>
            <person name="Waite D.W."/>
            <person name="Rinke C."/>
            <person name="Skarshewski A."/>
            <person name="Chaumeil P.A."/>
            <person name="Hugenholtz P."/>
        </authorList>
    </citation>
    <scope>NUCLEOTIDE SEQUENCE [LARGE SCALE GENOMIC DNA]</scope>
    <source>
        <strain evidence="4">UBA9956</strain>
    </source>
</reference>
<evidence type="ECO:0000256" key="1">
    <source>
        <dbReference type="ARBA" id="ARBA00022737"/>
    </source>
</evidence>
<feature type="repeat" description="TPR" evidence="3">
    <location>
        <begin position="87"/>
        <end position="120"/>
    </location>
</feature>
<keyword evidence="2 3" id="KW-0802">TPR repeat</keyword>
<dbReference type="EMBL" id="DMZY01000042">
    <property type="protein sequence ID" value="HAV91808.1"/>
    <property type="molecule type" value="Genomic_DNA"/>
</dbReference>
<evidence type="ECO:0000256" key="3">
    <source>
        <dbReference type="PROSITE-ProRule" id="PRU00339"/>
    </source>
</evidence>
<evidence type="ECO:0000313" key="5">
    <source>
        <dbReference type="Proteomes" id="UP000264062"/>
    </source>
</evidence>
<comment type="caution">
    <text evidence="4">The sequence shown here is derived from an EMBL/GenBank/DDBJ whole genome shotgun (WGS) entry which is preliminary data.</text>
</comment>
<dbReference type="InterPro" id="IPR011990">
    <property type="entry name" value="TPR-like_helical_dom_sf"/>
</dbReference>
<feature type="repeat" description="TPR" evidence="3">
    <location>
        <begin position="192"/>
        <end position="225"/>
    </location>
</feature>
<accession>A0A350H8E2</accession>
<name>A0A350H8E2_UNCW3</name>
<dbReference type="PANTHER" id="PTHR44943:SF8">
    <property type="entry name" value="TPR REPEAT-CONTAINING PROTEIN MJ0263"/>
    <property type="match status" value="1"/>
</dbReference>
<evidence type="ECO:0000256" key="2">
    <source>
        <dbReference type="ARBA" id="ARBA00022803"/>
    </source>
</evidence>
<dbReference type="Pfam" id="PF13414">
    <property type="entry name" value="TPR_11"/>
    <property type="match status" value="1"/>
</dbReference>
<dbReference type="SMART" id="SM00028">
    <property type="entry name" value="TPR"/>
    <property type="match status" value="5"/>
</dbReference>
<feature type="repeat" description="TPR" evidence="3">
    <location>
        <begin position="121"/>
        <end position="154"/>
    </location>
</feature>
<dbReference type="PROSITE" id="PS50293">
    <property type="entry name" value="TPR_REGION"/>
    <property type="match status" value="2"/>
</dbReference>
<dbReference type="Gene3D" id="1.25.40.10">
    <property type="entry name" value="Tetratricopeptide repeat domain"/>
    <property type="match status" value="2"/>
</dbReference>
<dbReference type="PANTHER" id="PTHR44943">
    <property type="entry name" value="CELLULOSE SYNTHASE OPERON PROTEIN C"/>
    <property type="match status" value="1"/>
</dbReference>
<keyword evidence="1" id="KW-0677">Repeat</keyword>
<dbReference type="PROSITE" id="PS50005">
    <property type="entry name" value="TPR"/>
    <property type="match status" value="3"/>
</dbReference>